<organism evidence="1">
    <name type="scientific">Arundo donax</name>
    <name type="common">Giant reed</name>
    <name type="synonym">Donax arundinaceus</name>
    <dbReference type="NCBI Taxonomy" id="35708"/>
    <lineage>
        <taxon>Eukaryota</taxon>
        <taxon>Viridiplantae</taxon>
        <taxon>Streptophyta</taxon>
        <taxon>Embryophyta</taxon>
        <taxon>Tracheophyta</taxon>
        <taxon>Spermatophyta</taxon>
        <taxon>Magnoliopsida</taxon>
        <taxon>Liliopsida</taxon>
        <taxon>Poales</taxon>
        <taxon>Poaceae</taxon>
        <taxon>PACMAD clade</taxon>
        <taxon>Arundinoideae</taxon>
        <taxon>Arundineae</taxon>
        <taxon>Arundo</taxon>
    </lineage>
</organism>
<accession>A0A0A9DL86</accession>
<sequence length="75" mass="8197">MQKLTIFVLLRDAICLKLNKSASCCFVLSVDRAVVPFACGVPRTCPRGNDFISKAVHFLCPRLLLIDGSVALSPF</sequence>
<protein>
    <submittedName>
        <fullName evidence="1">Uncharacterized protein</fullName>
    </submittedName>
</protein>
<name>A0A0A9DL86_ARUDO</name>
<reference evidence="1" key="2">
    <citation type="journal article" date="2015" name="Data Brief">
        <title>Shoot transcriptome of the giant reed, Arundo donax.</title>
        <authorList>
            <person name="Barrero R.A."/>
            <person name="Guerrero F.D."/>
            <person name="Moolhuijzen P."/>
            <person name="Goolsby J.A."/>
            <person name="Tidwell J."/>
            <person name="Bellgard S.E."/>
            <person name="Bellgard M.I."/>
        </authorList>
    </citation>
    <scope>NUCLEOTIDE SEQUENCE</scope>
    <source>
        <tissue evidence="1">Shoot tissue taken approximately 20 cm above the soil surface</tissue>
    </source>
</reference>
<dbReference type="AlphaFoldDB" id="A0A0A9DL86"/>
<evidence type="ECO:0000313" key="1">
    <source>
        <dbReference type="EMBL" id="JAD89359.1"/>
    </source>
</evidence>
<reference evidence="1" key="1">
    <citation type="submission" date="2014-09" db="EMBL/GenBank/DDBJ databases">
        <authorList>
            <person name="Magalhaes I.L.F."/>
            <person name="Oliveira U."/>
            <person name="Santos F.R."/>
            <person name="Vidigal T.H.D.A."/>
            <person name="Brescovit A.D."/>
            <person name="Santos A.J."/>
        </authorList>
    </citation>
    <scope>NUCLEOTIDE SEQUENCE</scope>
    <source>
        <tissue evidence="1">Shoot tissue taken approximately 20 cm above the soil surface</tissue>
    </source>
</reference>
<dbReference type="EMBL" id="GBRH01208536">
    <property type="protein sequence ID" value="JAD89359.1"/>
    <property type="molecule type" value="Transcribed_RNA"/>
</dbReference>
<proteinExistence type="predicted"/>